<sequence>MIPIYVHIPRVRDHILPHHHPSQSSLPEIIDLEKQMVNCL</sequence>
<reference evidence="1 2" key="1">
    <citation type="submission" date="2020-12" db="EMBL/GenBank/DDBJ databases">
        <title>Concerted genomic and epigenomic changes stabilize Arabidopsis allopolyploids.</title>
        <authorList>
            <person name="Chen Z."/>
        </authorList>
    </citation>
    <scope>NUCLEOTIDE SEQUENCE [LARGE SCALE GENOMIC DNA]</scope>
    <source>
        <strain evidence="1">Allo738</strain>
        <tissue evidence="1">Leaf</tissue>
    </source>
</reference>
<organism evidence="1 2">
    <name type="scientific">Arabidopsis thaliana x Arabidopsis arenosa</name>
    <dbReference type="NCBI Taxonomy" id="1240361"/>
    <lineage>
        <taxon>Eukaryota</taxon>
        <taxon>Viridiplantae</taxon>
        <taxon>Streptophyta</taxon>
        <taxon>Embryophyta</taxon>
        <taxon>Tracheophyta</taxon>
        <taxon>Spermatophyta</taxon>
        <taxon>Magnoliopsida</taxon>
        <taxon>eudicotyledons</taxon>
        <taxon>Gunneridae</taxon>
        <taxon>Pentapetalae</taxon>
        <taxon>rosids</taxon>
        <taxon>malvids</taxon>
        <taxon>Brassicales</taxon>
        <taxon>Brassicaceae</taxon>
        <taxon>Camelineae</taxon>
        <taxon>Arabidopsis</taxon>
    </lineage>
</organism>
<gene>
    <name evidence="1" type="ORF">ISN45_At04g008130</name>
</gene>
<keyword evidence="2" id="KW-1185">Reference proteome</keyword>
<evidence type="ECO:0000313" key="2">
    <source>
        <dbReference type="Proteomes" id="UP000694240"/>
    </source>
</evidence>
<evidence type="ECO:0000313" key="1">
    <source>
        <dbReference type="EMBL" id="KAG7615270.1"/>
    </source>
</evidence>
<proteinExistence type="predicted"/>
<dbReference type="AlphaFoldDB" id="A0A8T2DYE4"/>
<comment type="caution">
    <text evidence="1">The sequence shown here is derived from an EMBL/GenBank/DDBJ whole genome shotgun (WGS) entry which is preliminary data.</text>
</comment>
<protein>
    <submittedName>
        <fullName evidence="1">Uncharacterized protein</fullName>
    </submittedName>
</protein>
<name>A0A8T2DYE4_9BRAS</name>
<dbReference type="EMBL" id="JAEFBK010000004">
    <property type="protein sequence ID" value="KAG7615270.1"/>
    <property type="molecule type" value="Genomic_DNA"/>
</dbReference>
<accession>A0A8T2DYE4</accession>
<dbReference type="Proteomes" id="UP000694240">
    <property type="component" value="Chromosome 4"/>
</dbReference>